<dbReference type="PANTHER" id="PTHR30448:SF0">
    <property type="entry name" value="RNASE ADAPTER PROTEIN RAPZ"/>
    <property type="match status" value="1"/>
</dbReference>
<protein>
    <submittedName>
        <fullName evidence="7">UPF0042 nucleotide-binding protein</fullName>
    </submittedName>
</protein>
<evidence type="ECO:0000256" key="3">
    <source>
        <dbReference type="ARBA" id="ARBA00023134"/>
    </source>
</evidence>
<sequence length="288" mass="32810">MRLVIVTGMSGAGKSSALKMLEDAGYFCVDNLPIQLIYKFVQITFSGNEKFDKVALGIDIRSGQALEELGGILKEITKDGYHYEILYLDASDEVLVKRYKETRRIHPLSGGGRVEQGIGTERKKLEFIKKKADVIIDTSQLLTRELKSQIDKIYTLNEKYSNFYITILSFGFKYGIPMDSDLVFDVRFLPNPFYDARLKHQTGNDSPVRDFVLKAPQAAEFLDKLYDMLNFLIPNYIIEGKNQLVISIGCTGGKHRSVTLANELYSRLKSLKYGLKVEHRDIEKDARR</sequence>
<dbReference type="Pfam" id="PF22740">
    <property type="entry name" value="PapZ_C"/>
    <property type="match status" value="1"/>
</dbReference>
<dbReference type="GO" id="GO:0005525">
    <property type="term" value="F:GTP binding"/>
    <property type="evidence" value="ECO:0007669"/>
    <property type="project" value="UniProtKB-UniRule"/>
</dbReference>
<evidence type="ECO:0000313" key="8">
    <source>
        <dbReference type="Proteomes" id="UP000184612"/>
    </source>
</evidence>
<dbReference type="InterPro" id="IPR053931">
    <property type="entry name" value="RapZ_C"/>
</dbReference>
<dbReference type="Pfam" id="PF03668">
    <property type="entry name" value="RapZ-like_N"/>
    <property type="match status" value="1"/>
</dbReference>
<keyword evidence="3 4" id="KW-0342">GTP-binding</keyword>
<evidence type="ECO:0000256" key="4">
    <source>
        <dbReference type="HAMAP-Rule" id="MF_00636"/>
    </source>
</evidence>
<dbReference type="HAMAP" id="MF_00636">
    <property type="entry name" value="RapZ_like"/>
    <property type="match status" value="1"/>
</dbReference>
<dbReference type="Gene3D" id="3.40.50.300">
    <property type="entry name" value="P-loop containing nucleotide triphosphate hydrolases"/>
    <property type="match status" value="1"/>
</dbReference>
<dbReference type="EMBL" id="FRFD01000005">
    <property type="protein sequence ID" value="SHO48825.1"/>
    <property type="molecule type" value="Genomic_DNA"/>
</dbReference>
<feature type="domain" description="RapZ-like N-terminal" evidence="5">
    <location>
        <begin position="1"/>
        <end position="155"/>
    </location>
</feature>
<dbReference type="GO" id="GO:0005524">
    <property type="term" value="F:ATP binding"/>
    <property type="evidence" value="ECO:0007669"/>
    <property type="project" value="UniProtKB-UniRule"/>
</dbReference>
<dbReference type="STRING" id="1121345.SAMN02745217_02052"/>
<evidence type="ECO:0000256" key="1">
    <source>
        <dbReference type="ARBA" id="ARBA00022741"/>
    </source>
</evidence>
<dbReference type="OrthoDB" id="9784461at2"/>
<name>A0A1M7Y858_9FIRM</name>
<dbReference type="InterPro" id="IPR005337">
    <property type="entry name" value="RapZ-like"/>
</dbReference>
<dbReference type="AlphaFoldDB" id="A0A1M7Y858"/>
<gene>
    <name evidence="7" type="ORF">SAMN02745217_02052</name>
</gene>
<proteinExistence type="inferred from homology"/>
<dbReference type="InterPro" id="IPR027417">
    <property type="entry name" value="P-loop_NTPase"/>
</dbReference>
<feature type="binding site" evidence="4">
    <location>
        <begin position="59"/>
        <end position="62"/>
    </location>
    <ligand>
        <name>GTP</name>
        <dbReference type="ChEBI" id="CHEBI:37565"/>
    </ligand>
</feature>
<dbReference type="SUPFAM" id="SSF52540">
    <property type="entry name" value="P-loop containing nucleoside triphosphate hydrolases"/>
    <property type="match status" value="1"/>
</dbReference>
<dbReference type="PANTHER" id="PTHR30448">
    <property type="entry name" value="RNASE ADAPTER PROTEIN RAPZ"/>
    <property type="match status" value="1"/>
</dbReference>
<accession>A0A1M7Y858</accession>
<feature type="binding site" evidence="4">
    <location>
        <begin position="8"/>
        <end position="15"/>
    </location>
    <ligand>
        <name>ATP</name>
        <dbReference type="ChEBI" id="CHEBI:30616"/>
    </ligand>
</feature>
<feature type="domain" description="RapZ C-terminal" evidence="6">
    <location>
        <begin position="164"/>
        <end position="283"/>
    </location>
</feature>
<evidence type="ECO:0000259" key="5">
    <source>
        <dbReference type="Pfam" id="PF03668"/>
    </source>
</evidence>
<evidence type="ECO:0000259" key="6">
    <source>
        <dbReference type="Pfam" id="PF22740"/>
    </source>
</evidence>
<evidence type="ECO:0000313" key="7">
    <source>
        <dbReference type="EMBL" id="SHO48825.1"/>
    </source>
</evidence>
<keyword evidence="8" id="KW-1185">Reference proteome</keyword>
<dbReference type="InterPro" id="IPR053930">
    <property type="entry name" value="RapZ-like_N"/>
</dbReference>
<reference evidence="7 8" key="1">
    <citation type="submission" date="2016-12" db="EMBL/GenBank/DDBJ databases">
        <authorList>
            <person name="Song W.-J."/>
            <person name="Kurnit D.M."/>
        </authorList>
    </citation>
    <scope>NUCLEOTIDE SEQUENCE [LARGE SCALE GENOMIC DNA]</scope>
    <source>
        <strain evidence="7 8">DSM 12503</strain>
    </source>
</reference>
<evidence type="ECO:0000256" key="2">
    <source>
        <dbReference type="ARBA" id="ARBA00022840"/>
    </source>
</evidence>
<organism evidence="7 8">
    <name type="scientific">Anaerocolumna xylanovorans DSM 12503</name>
    <dbReference type="NCBI Taxonomy" id="1121345"/>
    <lineage>
        <taxon>Bacteria</taxon>
        <taxon>Bacillati</taxon>
        <taxon>Bacillota</taxon>
        <taxon>Clostridia</taxon>
        <taxon>Lachnospirales</taxon>
        <taxon>Lachnospiraceae</taxon>
        <taxon>Anaerocolumna</taxon>
    </lineage>
</organism>
<keyword evidence="2 4" id="KW-0067">ATP-binding</keyword>
<keyword evidence="1 4" id="KW-0547">Nucleotide-binding</keyword>
<dbReference type="PIRSF" id="PIRSF005052">
    <property type="entry name" value="P-loopkin"/>
    <property type="match status" value="1"/>
</dbReference>
<dbReference type="Proteomes" id="UP000184612">
    <property type="component" value="Unassembled WGS sequence"/>
</dbReference>
<dbReference type="NCBIfam" id="NF003828">
    <property type="entry name" value="PRK05416.1"/>
    <property type="match status" value="1"/>
</dbReference>
<dbReference type="RefSeq" id="WP_073588736.1">
    <property type="nucleotide sequence ID" value="NZ_FRFD01000005.1"/>
</dbReference>